<sequence length="324" mass="36487">MQGISAGTLSHSSKGPYYGNTGFWCWISNEYQKEKIVFEYLWMWLAAFIMLTLYGIIALVMRGILVVGDDSREHSRWRFRCRWNWTGRQRARQELAEYDEEDEEEARQARTVANLMLFYPAVYIFCVFPVGLVRWLTFSGHYVPSAATIFASVVFSLSGILNTILYALTRPELVRGSSPDTADATRSNGMVDTKSPQSPIIRRHAGHLPDTGDDLILTFHPDPQRYDTDALDHTPWLMAKPARTPSGYAYPASPIGSPENIVLGRLPSSSHDGNTLRPGSSSSEATKHRQLGSDSGHLPDIDFDRDSRLGEVLRQPQHLQIPRS</sequence>
<keyword evidence="3 6" id="KW-1133">Transmembrane helix</keyword>
<keyword evidence="8" id="KW-1185">Reference proteome</keyword>
<evidence type="ECO:0008006" key="9">
    <source>
        <dbReference type="Google" id="ProtNLM"/>
    </source>
</evidence>
<keyword evidence="4 6" id="KW-0472">Membrane</keyword>
<dbReference type="OrthoDB" id="100006at2759"/>
<dbReference type="PANTHER" id="PTHR23112:SF37">
    <property type="entry name" value="G PROTEIN-COUPLED RECEPTOR GPR1"/>
    <property type="match status" value="1"/>
</dbReference>
<dbReference type="Proteomes" id="UP000775547">
    <property type="component" value="Unassembled WGS sequence"/>
</dbReference>
<proteinExistence type="predicted"/>
<dbReference type="GO" id="GO:0004930">
    <property type="term" value="F:G protein-coupled receptor activity"/>
    <property type="evidence" value="ECO:0007669"/>
    <property type="project" value="TreeGrafter"/>
</dbReference>
<evidence type="ECO:0000256" key="4">
    <source>
        <dbReference type="ARBA" id="ARBA00023136"/>
    </source>
</evidence>
<keyword evidence="2 6" id="KW-0812">Transmembrane</keyword>
<dbReference type="SUPFAM" id="SSF81321">
    <property type="entry name" value="Family A G protein-coupled receptor-like"/>
    <property type="match status" value="1"/>
</dbReference>
<evidence type="ECO:0000256" key="5">
    <source>
        <dbReference type="SAM" id="MobiDB-lite"/>
    </source>
</evidence>
<accession>A0A9P7KCE0</accession>
<evidence type="ECO:0000256" key="6">
    <source>
        <dbReference type="SAM" id="Phobius"/>
    </source>
</evidence>
<evidence type="ECO:0000313" key="7">
    <source>
        <dbReference type="EMBL" id="KAG5646751.1"/>
    </source>
</evidence>
<comment type="caution">
    <text evidence="7">The sequence shown here is derived from an EMBL/GenBank/DDBJ whole genome shotgun (WGS) entry which is preliminary data.</text>
</comment>
<evidence type="ECO:0000313" key="8">
    <source>
        <dbReference type="Proteomes" id="UP000775547"/>
    </source>
</evidence>
<feature type="transmembrane region" description="Helical" evidence="6">
    <location>
        <begin position="117"/>
        <end position="136"/>
    </location>
</feature>
<feature type="transmembrane region" description="Helical" evidence="6">
    <location>
        <begin position="142"/>
        <end position="168"/>
    </location>
</feature>
<dbReference type="EMBL" id="JABCKV010000017">
    <property type="protein sequence ID" value="KAG5646751.1"/>
    <property type="molecule type" value="Genomic_DNA"/>
</dbReference>
<reference evidence="7" key="2">
    <citation type="submission" date="2021-10" db="EMBL/GenBank/DDBJ databases">
        <title>Phylogenomics reveals ancestral predisposition of the termite-cultivated fungus Termitomyces towards a domesticated lifestyle.</title>
        <authorList>
            <person name="Auxier B."/>
            <person name="Grum-Grzhimaylo A."/>
            <person name="Cardenas M.E."/>
            <person name="Lodge J.D."/>
            <person name="Laessoe T."/>
            <person name="Pedersen O."/>
            <person name="Smith M.E."/>
            <person name="Kuyper T.W."/>
            <person name="Franco-Molano E.A."/>
            <person name="Baroni T.J."/>
            <person name="Aanen D.K."/>
        </authorList>
    </citation>
    <scope>NUCLEOTIDE SEQUENCE</scope>
    <source>
        <strain evidence="7">AP01</strain>
        <tissue evidence="7">Mycelium</tissue>
    </source>
</reference>
<dbReference type="AlphaFoldDB" id="A0A9P7KCE0"/>
<name>A0A9P7KCE0_9AGAR</name>
<feature type="transmembrane region" description="Helical" evidence="6">
    <location>
        <begin position="41"/>
        <end position="68"/>
    </location>
</feature>
<evidence type="ECO:0000256" key="3">
    <source>
        <dbReference type="ARBA" id="ARBA00022989"/>
    </source>
</evidence>
<evidence type="ECO:0000256" key="1">
    <source>
        <dbReference type="ARBA" id="ARBA00004141"/>
    </source>
</evidence>
<feature type="compositionally biased region" description="Polar residues" evidence="5">
    <location>
        <begin position="267"/>
        <end position="284"/>
    </location>
</feature>
<reference evidence="7" key="1">
    <citation type="submission" date="2020-07" db="EMBL/GenBank/DDBJ databases">
        <authorList>
            <person name="Nieuwenhuis M."/>
            <person name="Van De Peppel L.J.J."/>
        </authorList>
    </citation>
    <scope>NUCLEOTIDE SEQUENCE</scope>
    <source>
        <strain evidence="7">AP01</strain>
        <tissue evidence="7">Mycelium</tissue>
    </source>
</reference>
<evidence type="ECO:0000256" key="2">
    <source>
        <dbReference type="ARBA" id="ARBA00022692"/>
    </source>
</evidence>
<gene>
    <name evidence="7" type="ORF">DXG03_002433</name>
</gene>
<dbReference type="GO" id="GO:0007189">
    <property type="term" value="P:adenylate cyclase-activating G protein-coupled receptor signaling pathway"/>
    <property type="evidence" value="ECO:0007669"/>
    <property type="project" value="TreeGrafter"/>
</dbReference>
<organism evidence="7 8">
    <name type="scientific">Asterophora parasitica</name>
    <dbReference type="NCBI Taxonomy" id="117018"/>
    <lineage>
        <taxon>Eukaryota</taxon>
        <taxon>Fungi</taxon>
        <taxon>Dikarya</taxon>
        <taxon>Basidiomycota</taxon>
        <taxon>Agaricomycotina</taxon>
        <taxon>Agaricomycetes</taxon>
        <taxon>Agaricomycetidae</taxon>
        <taxon>Agaricales</taxon>
        <taxon>Tricholomatineae</taxon>
        <taxon>Lyophyllaceae</taxon>
        <taxon>Asterophora</taxon>
    </lineage>
</organism>
<protein>
    <recommendedName>
        <fullName evidence="9">Glucose receptor Git3 N-terminal domain-containing protein</fullName>
    </recommendedName>
</protein>
<dbReference type="PANTHER" id="PTHR23112">
    <property type="entry name" value="G PROTEIN-COUPLED RECEPTOR 157-RELATED"/>
    <property type="match status" value="1"/>
</dbReference>
<feature type="compositionally biased region" description="Polar residues" evidence="5">
    <location>
        <begin position="178"/>
        <end position="197"/>
    </location>
</feature>
<dbReference type="Gene3D" id="1.20.1070.10">
    <property type="entry name" value="Rhodopsin 7-helix transmembrane proteins"/>
    <property type="match status" value="1"/>
</dbReference>
<feature type="region of interest" description="Disordered" evidence="5">
    <location>
        <begin position="176"/>
        <end position="197"/>
    </location>
</feature>
<feature type="compositionally biased region" description="Basic and acidic residues" evidence="5">
    <location>
        <begin position="297"/>
        <end position="311"/>
    </location>
</feature>
<comment type="subcellular location">
    <subcellularLocation>
        <location evidence="1">Membrane</location>
        <topology evidence="1">Multi-pass membrane protein</topology>
    </subcellularLocation>
</comment>
<dbReference type="GO" id="GO:0005886">
    <property type="term" value="C:plasma membrane"/>
    <property type="evidence" value="ECO:0007669"/>
    <property type="project" value="TreeGrafter"/>
</dbReference>
<feature type="region of interest" description="Disordered" evidence="5">
    <location>
        <begin position="260"/>
        <end position="324"/>
    </location>
</feature>